<dbReference type="Proteomes" id="UP000030111">
    <property type="component" value="Unassembled WGS sequence"/>
</dbReference>
<dbReference type="OrthoDB" id="1115230at2"/>
<dbReference type="AlphaFoldDB" id="A0A0A2MMG0"/>
<reference evidence="1 2" key="1">
    <citation type="submission" date="2013-09" db="EMBL/GenBank/DDBJ databases">
        <authorList>
            <person name="Zeng Z."/>
            <person name="Chen C."/>
        </authorList>
    </citation>
    <scope>NUCLEOTIDE SEQUENCE [LARGE SCALE GENOMIC DNA]</scope>
    <source>
        <strain evidence="1 2">WB 4.1-42</strain>
    </source>
</reference>
<keyword evidence="1" id="KW-0540">Nuclease</keyword>
<evidence type="ECO:0000313" key="2">
    <source>
        <dbReference type="Proteomes" id="UP000030111"/>
    </source>
</evidence>
<dbReference type="eggNOG" id="COG0322">
    <property type="taxonomic scope" value="Bacteria"/>
</dbReference>
<comment type="caution">
    <text evidence="1">The sequence shown here is derived from an EMBL/GenBank/DDBJ whole genome shotgun (WGS) entry which is preliminary data.</text>
</comment>
<dbReference type="STRING" id="1121898.GCA_000422725_02477"/>
<dbReference type="GO" id="GO:0004519">
    <property type="term" value="F:endonuclease activity"/>
    <property type="evidence" value="ECO:0007669"/>
    <property type="project" value="UniProtKB-KW"/>
</dbReference>
<protein>
    <submittedName>
        <fullName evidence="1">Group I intron homing endonuclease</fullName>
    </submittedName>
</protein>
<sequence>MKKVQPIIAIIVIICCTFSCKKATDANGQSAGDINEISIIISDVLWNGEVGDSLRKKFAAPVDGLTQEEPLFTLNQYHEQSFSGDLKNGRNIIVIDKGPKKGFKTKQDGSCKPQNMFTITGKTVDEILKQIQMHADEMIRIIRQTEVVENQKRNEKAGLLNTSAFAAKYGISIKMPASYKYALQNGDFMWLKKDIPGGNTNILFYKVPYVTIENKKEIAANIIKMRDSIGSLYIHGQESGTFMVTEEAYSPYLFMTGFNDKRAFETRGNWEMENDFMNGPFVNYAIRDDKHACYLIIEGFIYSPSSPKRDLIIDLESIIKSVKFQ</sequence>
<keyword evidence="2" id="KW-1185">Reference proteome</keyword>
<evidence type="ECO:0000313" key="1">
    <source>
        <dbReference type="EMBL" id="KGO92746.1"/>
    </source>
</evidence>
<keyword evidence="1" id="KW-0378">Hydrolase</keyword>
<dbReference type="RefSeq" id="WP_026992827.1">
    <property type="nucleotide sequence ID" value="NZ_JRLY01000008.1"/>
</dbReference>
<gene>
    <name evidence="1" type="ORF">Q766_11560</name>
</gene>
<organism evidence="1 2">
    <name type="scientific">Flavobacterium subsaxonicum WB 4.1-42 = DSM 21790</name>
    <dbReference type="NCBI Taxonomy" id="1121898"/>
    <lineage>
        <taxon>Bacteria</taxon>
        <taxon>Pseudomonadati</taxon>
        <taxon>Bacteroidota</taxon>
        <taxon>Flavobacteriia</taxon>
        <taxon>Flavobacteriales</taxon>
        <taxon>Flavobacteriaceae</taxon>
        <taxon>Flavobacterium</taxon>
    </lineage>
</organism>
<dbReference type="Pfam" id="PF16125">
    <property type="entry name" value="DUF4837"/>
    <property type="match status" value="1"/>
</dbReference>
<accession>A0A0A2MMG0</accession>
<keyword evidence="1" id="KW-0255">Endonuclease</keyword>
<dbReference type="EMBL" id="JRLY01000008">
    <property type="protein sequence ID" value="KGO92746.1"/>
    <property type="molecule type" value="Genomic_DNA"/>
</dbReference>
<proteinExistence type="predicted"/>
<name>A0A0A2MMG0_9FLAO</name>
<dbReference type="InterPro" id="IPR032286">
    <property type="entry name" value="DUF4837"/>
</dbReference>